<feature type="domain" description="Large ribosomal subunit protein bL12 C-terminal" evidence="5">
    <location>
        <begin position="63"/>
        <end position="130"/>
    </location>
</feature>
<dbReference type="InterPro" id="IPR014719">
    <property type="entry name" value="Ribosomal_bL12_C/ClpS-like"/>
</dbReference>
<evidence type="ECO:0000256" key="2">
    <source>
        <dbReference type="ARBA" id="ARBA00022980"/>
    </source>
</evidence>
<comment type="subcellular location">
    <subcellularLocation>
        <location evidence="4">Plastid</location>
        <location evidence="4">Chloroplast</location>
    </subcellularLocation>
</comment>
<dbReference type="GO" id="GO:0009507">
    <property type="term" value="C:chloroplast"/>
    <property type="evidence" value="ECO:0007669"/>
    <property type="project" value="UniProtKB-SubCell"/>
</dbReference>
<evidence type="ECO:0000259" key="5">
    <source>
        <dbReference type="Pfam" id="PF00542"/>
    </source>
</evidence>
<dbReference type="InterPro" id="IPR036235">
    <property type="entry name" value="Ribosomal_bL12_oligo_N_sf"/>
</dbReference>
<keyword evidence="3 4" id="KW-0687">Ribonucleoprotein</keyword>
<dbReference type="AlphaFoldDB" id="A0A1Y9TLS1"/>
<comment type="subunit">
    <text evidence="4">Homodimer. Part of the ribosomal stalk of the 50S ribosomal subunit. Forms a multimeric L10(L12)X complex, where L10 forms an elongated spine to which 2 to 4 L12 dimers bind in a sequential fashion. Binds GTP-bound translation factors.</text>
</comment>
<dbReference type="InterPro" id="IPR000206">
    <property type="entry name" value="Ribosomal_bL12"/>
</dbReference>
<evidence type="ECO:0000256" key="4">
    <source>
        <dbReference type="HAMAP-Rule" id="MF_00368"/>
    </source>
</evidence>
<feature type="domain" description="Large ribosomal subunit protein bL12 oligomerization" evidence="6">
    <location>
        <begin position="4"/>
        <end position="45"/>
    </location>
</feature>
<dbReference type="PANTHER" id="PTHR45987">
    <property type="entry name" value="39S RIBOSOMAL PROTEIN L12"/>
    <property type="match status" value="1"/>
</dbReference>
<keyword evidence="7" id="KW-0150">Chloroplast</keyword>
<accession>A0A1Y9TLS1</accession>
<dbReference type="Gene3D" id="1.20.5.710">
    <property type="entry name" value="Single helix bin"/>
    <property type="match status" value="1"/>
</dbReference>
<keyword evidence="2 4" id="KW-0689">Ribosomal protein</keyword>
<dbReference type="Pfam" id="PF00542">
    <property type="entry name" value="Ribosomal_L12"/>
    <property type="match status" value="1"/>
</dbReference>
<proteinExistence type="inferred from homology"/>
<dbReference type="InterPro" id="IPR013823">
    <property type="entry name" value="Ribosomal_bL12_C"/>
</dbReference>
<dbReference type="HAMAP" id="MF_00368">
    <property type="entry name" value="Ribosomal_bL12"/>
    <property type="match status" value="1"/>
</dbReference>
<evidence type="ECO:0000313" key="7">
    <source>
        <dbReference type="EMBL" id="ARO90572.1"/>
    </source>
</evidence>
<gene>
    <name evidence="4 7" type="primary">rpl12</name>
</gene>
<organism evidence="7">
    <name type="scientific">Boldia erythrosiphon</name>
    <dbReference type="NCBI Taxonomy" id="74908"/>
    <lineage>
        <taxon>Eukaryota</taxon>
        <taxon>Rhodophyta</taxon>
        <taxon>Compsopogonophyceae</taxon>
        <taxon>Compsopogonales</taxon>
        <taxon>Boldiaceae</taxon>
        <taxon>Boldia</taxon>
    </lineage>
</organism>
<dbReference type="RefSeq" id="YP_009369884.1">
    <property type="nucleotide sequence ID" value="NC_034776.1"/>
</dbReference>
<dbReference type="FunFam" id="3.30.1390.10:FF:000001">
    <property type="entry name" value="50S ribosomal protein L7/L12"/>
    <property type="match status" value="1"/>
</dbReference>
<dbReference type="CDD" id="cd00387">
    <property type="entry name" value="Ribosomal_L7_L12"/>
    <property type="match status" value="1"/>
</dbReference>
<name>A0A1Y9TLS1_9RHOD</name>
<evidence type="ECO:0000256" key="1">
    <source>
        <dbReference type="ARBA" id="ARBA00007197"/>
    </source>
</evidence>
<evidence type="ECO:0000256" key="3">
    <source>
        <dbReference type="ARBA" id="ARBA00023274"/>
    </source>
</evidence>
<dbReference type="GO" id="GO:0003735">
    <property type="term" value="F:structural constituent of ribosome"/>
    <property type="evidence" value="ECO:0007669"/>
    <property type="project" value="InterPro"/>
</dbReference>
<comment type="similarity">
    <text evidence="1 4">Belongs to the bacterial ribosomal protein bL12 family.</text>
</comment>
<dbReference type="SUPFAM" id="SSF54736">
    <property type="entry name" value="ClpS-like"/>
    <property type="match status" value="1"/>
</dbReference>
<sequence>MNEKISPIIEQLKSLTLLEAAELVKLIEETFNVDTSASSSPMVMMSSSQNSLTSDTFEEKTEFDVSLEEVPTDKKIAILKVVRSLTGLGLKEAKDLVESSPQVIKEGISKEDADQIVKQLQDAGAKTSIK</sequence>
<dbReference type="SUPFAM" id="SSF48300">
    <property type="entry name" value="Ribosomal protein L7/12, oligomerisation (N-terminal) domain"/>
    <property type="match status" value="1"/>
</dbReference>
<keyword evidence="7" id="KW-0934">Plastid</keyword>
<dbReference type="NCBIfam" id="TIGR00855">
    <property type="entry name" value="L12"/>
    <property type="match status" value="1"/>
</dbReference>
<dbReference type="Pfam" id="PF16320">
    <property type="entry name" value="Ribosomal_L12_N"/>
    <property type="match status" value="1"/>
</dbReference>
<dbReference type="GO" id="GO:0006412">
    <property type="term" value="P:translation"/>
    <property type="evidence" value="ECO:0007669"/>
    <property type="project" value="UniProtKB-UniRule"/>
</dbReference>
<dbReference type="GO" id="GO:0022625">
    <property type="term" value="C:cytosolic large ribosomal subunit"/>
    <property type="evidence" value="ECO:0007669"/>
    <property type="project" value="TreeGrafter"/>
</dbReference>
<comment type="function">
    <text evidence="4">Forms part of the ribosomal stalk which helps the ribosome interact with GTP-bound translation factors. Is thus essential for accurate translation.</text>
</comment>
<dbReference type="GeneID" id="32891392"/>
<geneLocation type="chloroplast" evidence="7"/>
<dbReference type="InterPro" id="IPR008932">
    <property type="entry name" value="Ribosomal_bL12_oligo"/>
</dbReference>
<dbReference type="Gene3D" id="3.30.1390.10">
    <property type="match status" value="1"/>
</dbReference>
<dbReference type="PANTHER" id="PTHR45987:SF4">
    <property type="entry name" value="LARGE RIBOSOMAL SUBUNIT PROTEIN BL12M"/>
    <property type="match status" value="1"/>
</dbReference>
<evidence type="ECO:0000259" key="6">
    <source>
        <dbReference type="Pfam" id="PF16320"/>
    </source>
</evidence>
<reference evidence="7" key="1">
    <citation type="submission" date="2017-03" db="EMBL/GenBank/DDBJ databases">
        <title>The new red algal subphylum Proteorhodophytina comprises the largest and most divergent plastid genomes known.</title>
        <authorList>
            <person name="Munoz-Gomez S.A."/>
            <person name="Mejia-Franco F.G."/>
            <person name="Durnin K."/>
            <person name="Morgan C."/>
            <person name="Grisdale C.J."/>
            <person name="Archibald J.M."/>
            <person name="Slamovits C.H."/>
        </authorList>
    </citation>
    <scope>NUCLEOTIDE SEQUENCE</scope>
    <source>
        <strain evidence="7">UTEX LB2858</strain>
    </source>
</reference>
<dbReference type="GO" id="GO:0003729">
    <property type="term" value="F:mRNA binding"/>
    <property type="evidence" value="ECO:0007669"/>
    <property type="project" value="TreeGrafter"/>
</dbReference>
<dbReference type="EMBL" id="KY709208">
    <property type="protein sequence ID" value="ARO90572.1"/>
    <property type="molecule type" value="Genomic_DNA"/>
</dbReference>
<protein>
    <recommendedName>
        <fullName evidence="4">Large ribosomal subunit protein bL12c</fullName>
    </recommendedName>
</protein>